<dbReference type="PROSITE" id="PS51510">
    <property type="entry name" value="PHOSPHAGEN_KINASE_C"/>
    <property type="match status" value="1"/>
</dbReference>
<keyword evidence="2 6" id="KW-0547">Nucleotide-binding</keyword>
<evidence type="ECO:0000256" key="3">
    <source>
        <dbReference type="ARBA" id="ARBA00022777"/>
    </source>
</evidence>
<proteinExistence type="inferred from homology"/>
<name>A0A841PVZ7_9BACL</name>
<feature type="binding site" evidence="6 7">
    <location>
        <begin position="27"/>
        <end position="31"/>
    </location>
    <ligand>
        <name>ATP</name>
        <dbReference type="ChEBI" id="CHEBI:30616"/>
    </ligand>
</feature>
<dbReference type="EC" id="2.7.14.1" evidence="6"/>
<feature type="binding site" evidence="6 7">
    <location>
        <begin position="208"/>
        <end position="213"/>
    </location>
    <ligand>
        <name>ATP</name>
        <dbReference type="ChEBI" id="CHEBI:30616"/>
    </ligand>
</feature>
<evidence type="ECO:0000259" key="9">
    <source>
        <dbReference type="PROSITE" id="PS51510"/>
    </source>
</evidence>
<dbReference type="NCBIfam" id="NF002195">
    <property type="entry name" value="PRK01059.1-5"/>
    <property type="match status" value="1"/>
</dbReference>
<feature type="domain" description="Phosphagen kinase C-terminal" evidence="9">
    <location>
        <begin position="24"/>
        <end position="255"/>
    </location>
</feature>
<evidence type="ECO:0000256" key="4">
    <source>
        <dbReference type="ARBA" id="ARBA00022840"/>
    </source>
</evidence>
<organism evidence="10 11">
    <name type="scientific">Geomicrobium halophilum</name>
    <dbReference type="NCBI Taxonomy" id="549000"/>
    <lineage>
        <taxon>Bacteria</taxon>
        <taxon>Bacillati</taxon>
        <taxon>Bacillota</taxon>
        <taxon>Bacilli</taxon>
        <taxon>Bacillales</taxon>
        <taxon>Geomicrobium</taxon>
    </lineage>
</organism>
<dbReference type="PANTHER" id="PTHR11547">
    <property type="entry name" value="ARGININE OR CREATINE KINASE"/>
    <property type="match status" value="1"/>
</dbReference>
<protein>
    <recommendedName>
        <fullName evidence="6">Protein-arginine kinase</fullName>
        <ecNumber evidence="6">2.7.14.1</ecNumber>
    </recommendedName>
</protein>
<keyword evidence="4 6" id="KW-0067">ATP-binding</keyword>
<dbReference type="NCBIfam" id="NF002194">
    <property type="entry name" value="PRK01059.1-4"/>
    <property type="match status" value="1"/>
</dbReference>
<evidence type="ECO:0000256" key="2">
    <source>
        <dbReference type="ARBA" id="ARBA00022741"/>
    </source>
</evidence>
<evidence type="ECO:0000256" key="8">
    <source>
        <dbReference type="RuleBase" id="RU000505"/>
    </source>
</evidence>
<dbReference type="InterPro" id="IPR022414">
    <property type="entry name" value="ATP-guanido_PTrfase_cat"/>
</dbReference>
<evidence type="ECO:0000313" key="10">
    <source>
        <dbReference type="EMBL" id="MBB6451426.1"/>
    </source>
</evidence>
<dbReference type="PROSITE" id="PS00112">
    <property type="entry name" value="PHOSPHAGEN_KINASE"/>
    <property type="match status" value="1"/>
</dbReference>
<evidence type="ECO:0000313" key="11">
    <source>
        <dbReference type="Proteomes" id="UP000568839"/>
    </source>
</evidence>
<dbReference type="RefSeq" id="WP_184405578.1">
    <property type="nucleotide sequence ID" value="NZ_JACHHJ010000007.1"/>
</dbReference>
<comment type="function">
    <text evidence="6">Catalyzes the specific phosphorylation of arginine residues in proteins.</text>
</comment>
<dbReference type="SUPFAM" id="SSF55931">
    <property type="entry name" value="Glutamine synthetase/guanido kinase"/>
    <property type="match status" value="1"/>
</dbReference>
<dbReference type="InterPro" id="IPR014746">
    <property type="entry name" value="Gln_synth/guanido_kin_cat_dom"/>
</dbReference>
<accession>A0A841PVZ7</accession>
<gene>
    <name evidence="6" type="primary">mcsB</name>
    <name evidence="10" type="ORF">HNR44_003437</name>
</gene>
<dbReference type="AlphaFoldDB" id="A0A841PVZ7"/>
<dbReference type="CDD" id="cd07930">
    <property type="entry name" value="bacterial_phosphagen_kinase"/>
    <property type="match status" value="1"/>
</dbReference>
<dbReference type="Gene3D" id="3.30.590.10">
    <property type="entry name" value="Glutamine synthetase/guanido kinase, catalytic domain"/>
    <property type="match status" value="1"/>
</dbReference>
<dbReference type="InterPro" id="IPR000749">
    <property type="entry name" value="ATP-guanido_PTrfase"/>
</dbReference>
<evidence type="ECO:0000256" key="6">
    <source>
        <dbReference type="HAMAP-Rule" id="MF_00602"/>
    </source>
</evidence>
<dbReference type="Pfam" id="PF00217">
    <property type="entry name" value="ATP-gua_Ptrans"/>
    <property type="match status" value="1"/>
</dbReference>
<dbReference type="GO" id="GO:1990424">
    <property type="term" value="F:protein arginine kinase activity"/>
    <property type="evidence" value="ECO:0007669"/>
    <property type="project" value="UniProtKB-EC"/>
</dbReference>
<dbReference type="GO" id="GO:0005615">
    <property type="term" value="C:extracellular space"/>
    <property type="evidence" value="ECO:0007669"/>
    <property type="project" value="TreeGrafter"/>
</dbReference>
<dbReference type="InterPro" id="IPR023660">
    <property type="entry name" value="Arg_Kinase"/>
</dbReference>
<keyword evidence="1 6" id="KW-0808">Transferase</keyword>
<keyword evidence="3 6" id="KW-0418">Kinase</keyword>
<dbReference type="PANTHER" id="PTHR11547:SF38">
    <property type="entry name" value="ARGININE KINASE 1-RELATED"/>
    <property type="match status" value="1"/>
</dbReference>
<dbReference type="InterPro" id="IPR022415">
    <property type="entry name" value="ATP-guanido_PTrfase_AS"/>
</dbReference>
<keyword evidence="11" id="KW-1185">Reference proteome</keyword>
<feature type="short sequence motif" description="RDXXRA motif of the pArg binding pocket involved in allosteric regulation" evidence="6">
    <location>
        <begin position="338"/>
        <end position="343"/>
    </location>
</feature>
<dbReference type="EMBL" id="JACHHJ010000007">
    <property type="protein sequence ID" value="MBB6451426.1"/>
    <property type="molecule type" value="Genomic_DNA"/>
</dbReference>
<dbReference type="FunFam" id="3.30.590.10:FF:000007">
    <property type="entry name" value="Protein-arginine kinase"/>
    <property type="match status" value="1"/>
</dbReference>
<evidence type="ECO:0000256" key="1">
    <source>
        <dbReference type="ARBA" id="ARBA00022679"/>
    </source>
</evidence>
<dbReference type="HAMAP" id="MF_00602">
    <property type="entry name" value="Prot_Arg_kinase"/>
    <property type="match status" value="1"/>
</dbReference>
<reference evidence="10 11" key="1">
    <citation type="submission" date="2020-08" db="EMBL/GenBank/DDBJ databases">
        <title>Genomic Encyclopedia of Type Strains, Phase IV (KMG-IV): sequencing the most valuable type-strain genomes for metagenomic binning, comparative biology and taxonomic classification.</title>
        <authorList>
            <person name="Goeker M."/>
        </authorList>
    </citation>
    <scope>NUCLEOTIDE SEQUENCE [LARGE SCALE GENOMIC DNA]</scope>
    <source>
        <strain evidence="10 11">DSM 21769</strain>
    </source>
</reference>
<comment type="caution">
    <text evidence="10">The sequence shown here is derived from an EMBL/GenBank/DDBJ whole genome shotgun (WGS) entry which is preliminary data.</text>
</comment>
<feature type="binding site" evidence="6 7">
    <location>
        <begin position="177"/>
        <end position="181"/>
    </location>
    <ligand>
        <name>ATP</name>
        <dbReference type="ChEBI" id="CHEBI:30616"/>
    </ligand>
</feature>
<feature type="binding site" evidence="6 7">
    <location>
        <position position="92"/>
    </location>
    <ligand>
        <name>ATP</name>
        <dbReference type="ChEBI" id="CHEBI:30616"/>
    </ligand>
</feature>
<dbReference type="GO" id="GO:0046314">
    <property type="term" value="P:phosphocreatine biosynthetic process"/>
    <property type="evidence" value="ECO:0007669"/>
    <property type="project" value="InterPro"/>
</dbReference>
<evidence type="ECO:0000256" key="7">
    <source>
        <dbReference type="PROSITE-ProRule" id="PRU00843"/>
    </source>
</evidence>
<dbReference type="GO" id="GO:0004111">
    <property type="term" value="F:creatine kinase activity"/>
    <property type="evidence" value="ECO:0007669"/>
    <property type="project" value="InterPro"/>
</dbReference>
<dbReference type="GO" id="GO:0005524">
    <property type="term" value="F:ATP binding"/>
    <property type="evidence" value="ECO:0007669"/>
    <property type="project" value="UniProtKB-UniRule"/>
</dbReference>
<evidence type="ECO:0000256" key="5">
    <source>
        <dbReference type="ARBA" id="ARBA00051816"/>
    </source>
</evidence>
<dbReference type="Proteomes" id="UP000568839">
    <property type="component" value="Unassembled WGS sequence"/>
</dbReference>
<comment type="activity regulation">
    <text evidence="6">Appears to be allosterically activated by the binding of pArg-containing polypeptides to the pArg-binding pocket localized in the C-terminal domain of McsB.</text>
</comment>
<feature type="binding site" evidence="6 7">
    <location>
        <position position="126"/>
    </location>
    <ligand>
        <name>ATP</name>
        <dbReference type="ChEBI" id="CHEBI:30616"/>
    </ligand>
</feature>
<comment type="catalytic activity">
    <reaction evidence="5 6">
        <text>L-arginyl-[protein] + ATP = N(omega)-phospho-L-arginyl-[protein] + ADP + H(+)</text>
        <dbReference type="Rhea" id="RHEA:43384"/>
        <dbReference type="Rhea" id="RHEA-COMP:10532"/>
        <dbReference type="Rhea" id="RHEA-COMP:10533"/>
        <dbReference type="ChEBI" id="CHEBI:15378"/>
        <dbReference type="ChEBI" id="CHEBI:29965"/>
        <dbReference type="ChEBI" id="CHEBI:30616"/>
        <dbReference type="ChEBI" id="CHEBI:83226"/>
        <dbReference type="ChEBI" id="CHEBI:456216"/>
        <dbReference type="EC" id="2.7.14.1"/>
    </reaction>
</comment>
<sequence length="362" mass="41019">MSLEKFISEAISPWMKETGPDDDIVMSTRIRLARNVEEFPFPFKSSEDASKALYKHVHERLPQPSDERIGKLTWIPIDGLSEIEKTVLVEKHLTSPQLAEESTQAAVVLNNDESVSMMVNEEDHLRIQCLFSGFQLGPGYKVASDLDDWIESYVDYAFDEKKGYLTSCPTNVGTGLRASVMMHLPALTTTKQLNRILPAISQLGLVVRGIYGEGSEARGDLFQISNQMTLGKSEEDIIEELRGVVLQLIERERMTRKNLQEHNQLQLVDQVHRSYGILANSRIIESKEAGRHLSNLRLGIDLDLIQGIQGNILNELMILIQPAFLQQFAKQQLSPEERDERRATLIRERLKLENLNDGGDRP</sequence>
<keyword evidence="6" id="KW-0021">Allosteric enzyme</keyword>
<comment type="similarity">
    <text evidence="6 7 8">Belongs to the ATP:guanido phosphotransferase family.</text>
</comment>